<sequence>MSIDWNVTPAAIWRQFKGSLRAVREIDPIRFNELLNVDRQKAALQRNTERFLAGKPANNALLWGSRGTGKSSLIKAMLNEYFPQGLRVIEVDKDDLIYLPEIVDEVRDLPQRFIIFCDDLSFEAGEKTYKVLKSVLEGSIELPPKNVLIYATSNRRHLMPEYMSENLEAKMVNNEIHQGDSVEEKVSLSDRFGLWLSFYPFNQDSYLDIIDHYFHDYTGDREALHRLAIQFATSRGGRSGRVAYQFFKQHSEN</sequence>
<organism evidence="2 3">
    <name type="scientific">Hahella chejuensis (strain KCTC 2396)</name>
    <dbReference type="NCBI Taxonomy" id="349521"/>
    <lineage>
        <taxon>Bacteria</taxon>
        <taxon>Pseudomonadati</taxon>
        <taxon>Pseudomonadota</taxon>
        <taxon>Gammaproteobacteria</taxon>
        <taxon>Oceanospirillales</taxon>
        <taxon>Hahellaceae</taxon>
        <taxon>Hahella</taxon>
    </lineage>
</organism>
<dbReference type="OrthoDB" id="9812140at2"/>
<dbReference type="InterPro" id="IPR027417">
    <property type="entry name" value="P-loop_NTPase"/>
</dbReference>
<dbReference type="SMART" id="SM00382">
    <property type="entry name" value="AAA"/>
    <property type="match status" value="1"/>
</dbReference>
<dbReference type="PANTHER" id="PTHR42935:SF1">
    <property type="entry name" value="SLR0930 PROTEIN"/>
    <property type="match status" value="1"/>
</dbReference>
<dbReference type="SUPFAM" id="SSF52540">
    <property type="entry name" value="P-loop containing nucleoside triphosphate hydrolases"/>
    <property type="match status" value="1"/>
</dbReference>
<protein>
    <submittedName>
        <fullName evidence="2">Predicted ATPase (AAA+ superfamily)</fullName>
    </submittedName>
</protein>
<dbReference type="InterPro" id="IPR003593">
    <property type="entry name" value="AAA+_ATPase"/>
</dbReference>
<name>Q2SA78_HAHCH</name>
<dbReference type="PANTHER" id="PTHR42935">
    <property type="entry name" value="SLR0930 PROTEIN"/>
    <property type="match status" value="1"/>
</dbReference>
<reference evidence="2 3" key="1">
    <citation type="journal article" date="2005" name="Nucleic Acids Res.">
        <title>Genomic blueprint of Hahella chejuensis, a marine microbe producing an algicidal agent.</title>
        <authorList>
            <person name="Jeong H."/>
            <person name="Yim J.H."/>
            <person name="Lee C."/>
            <person name="Choi S.-H."/>
            <person name="Park Y.K."/>
            <person name="Yoon S.H."/>
            <person name="Hur C.-G."/>
            <person name="Kang H.-Y."/>
            <person name="Kim D."/>
            <person name="Lee H.H."/>
            <person name="Park K.H."/>
            <person name="Park S.-H."/>
            <person name="Park H.-S."/>
            <person name="Lee H.K."/>
            <person name="Oh T.K."/>
            <person name="Kim J.F."/>
        </authorList>
    </citation>
    <scope>NUCLEOTIDE SEQUENCE [LARGE SCALE GENOMIC DNA]</scope>
    <source>
        <strain evidence="2 3">KCTC 2396</strain>
    </source>
</reference>
<dbReference type="EMBL" id="CP000155">
    <property type="protein sequence ID" value="ABC32446.1"/>
    <property type="molecule type" value="Genomic_DNA"/>
</dbReference>
<dbReference type="Proteomes" id="UP000000238">
    <property type="component" value="Chromosome"/>
</dbReference>
<dbReference type="InterPro" id="IPR008533">
    <property type="entry name" value="DUF815"/>
</dbReference>
<feature type="domain" description="AAA+ ATPase" evidence="1">
    <location>
        <begin position="56"/>
        <end position="182"/>
    </location>
</feature>
<evidence type="ECO:0000313" key="2">
    <source>
        <dbReference type="EMBL" id="ABC32446.1"/>
    </source>
</evidence>
<dbReference type="eggNOG" id="COG2607">
    <property type="taxonomic scope" value="Bacteria"/>
</dbReference>
<dbReference type="Gene3D" id="3.40.50.300">
    <property type="entry name" value="P-loop containing nucleotide triphosphate hydrolases"/>
    <property type="match status" value="1"/>
</dbReference>
<evidence type="ECO:0000313" key="3">
    <source>
        <dbReference type="Proteomes" id="UP000000238"/>
    </source>
</evidence>
<evidence type="ECO:0000259" key="1">
    <source>
        <dbReference type="SMART" id="SM00382"/>
    </source>
</evidence>
<dbReference type="KEGG" id="hch:HCH_05795"/>
<accession>Q2SA78</accession>
<proteinExistence type="predicted"/>
<dbReference type="STRING" id="349521.HCH_05795"/>
<keyword evidence="3" id="KW-1185">Reference proteome</keyword>
<dbReference type="AlphaFoldDB" id="Q2SA78"/>
<gene>
    <name evidence="2" type="ordered locus">HCH_05795</name>
</gene>
<dbReference type="HOGENOM" id="CLU_039512_0_0_6"/>
<dbReference type="RefSeq" id="WP_011399505.1">
    <property type="nucleotide sequence ID" value="NC_007645.1"/>
</dbReference>
<dbReference type="Pfam" id="PF05673">
    <property type="entry name" value="DUF815"/>
    <property type="match status" value="1"/>
</dbReference>